<dbReference type="PROSITE" id="PS51163">
    <property type="entry name" value="YRDC"/>
    <property type="match status" value="1"/>
</dbReference>
<keyword evidence="4" id="KW-1185">Reference proteome</keyword>
<dbReference type="Gene3D" id="3.90.870.10">
    <property type="entry name" value="DHBP synthase"/>
    <property type="match status" value="1"/>
</dbReference>
<dbReference type="EMBL" id="JAGGNH010000006">
    <property type="protein sequence ID" value="KAJ0969197.1"/>
    <property type="molecule type" value="Genomic_DNA"/>
</dbReference>
<proteinExistence type="predicted"/>
<name>A0A9D5HAG9_9LILI</name>
<reference evidence="3" key="1">
    <citation type="submission" date="2021-03" db="EMBL/GenBank/DDBJ databases">
        <authorList>
            <person name="Li Z."/>
            <person name="Yang C."/>
        </authorList>
    </citation>
    <scope>NUCLEOTIDE SEQUENCE</scope>
    <source>
        <strain evidence="3">Dzin_1.0</strain>
        <tissue evidence="3">Leaf</tissue>
    </source>
</reference>
<evidence type="ECO:0000259" key="2">
    <source>
        <dbReference type="PROSITE" id="PS51163"/>
    </source>
</evidence>
<accession>A0A9D5HAG9</accession>
<organism evidence="3 4">
    <name type="scientific">Dioscorea zingiberensis</name>
    <dbReference type="NCBI Taxonomy" id="325984"/>
    <lineage>
        <taxon>Eukaryota</taxon>
        <taxon>Viridiplantae</taxon>
        <taxon>Streptophyta</taxon>
        <taxon>Embryophyta</taxon>
        <taxon>Tracheophyta</taxon>
        <taxon>Spermatophyta</taxon>
        <taxon>Magnoliopsida</taxon>
        <taxon>Liliopsida</taxon>
        <taxon>Dioscoreales</taxon>
        <taxon>Dioscoreaceae</taxon>
        <taxon>Dioscorea</taxon>
    </lineage>
</organism>
<dbReference type="InterPro" id="IPR006070">
    <property type="entry name" value="Sua5-like_dom"/>
</dbReference>
<dbReference type="Proteomes" id="UP001085076">
    <property type="component" value="Miscellaneous, Linkage group lg06"/>
</dbReference>
<dbReference type="OrthoDB" id="3648309at2759"/>
<comment type="caution">
    <text evidence="3">The sequence shown here is derived from an EMBL/GenBank/DDBJ whole genome shotgun (WGS) entry which is preliminary data.</text>
</comment>
<evidence type="ECO:0000313" key="4">
    <source>
        <dbReference type="Proteomes" id="UP001085076"/>
    </source>
</evidence>
<reference evidence="3" key="2">
    <citation type="journal article" date="2022" name="Hortic Res">
        <title>The genome of Dioscorea zingiberensis sheds light on the biosynthesis, origin and evolution of the medicinally important diosgenin saponins.</title>
        <authorList>
            <person name="Li Y."/>
            <person name="Tan C."/>
            <person name="Li Z."/>
            <person name="Guo J."/>
            <person name="Li S."/>
            <person name="Chen X."/>
            <person name="Wang C."/>
            <person name="Dai X."/>
            <person name="Yang H."/>
            <person name="Song W."/>
            <person name="Hou L."/>
            <person name="Xu J."/>
            <person name="Tong Z."/>
            <person name="Xu A."/>
            <person name="Yuan X."/>
            <person name="Wang W."/>
            <person name="Yang Q."/>
            <person name="Chen L."/>
            <person name="Sun Z."/>
            <person name="Wang K."/>
            <person name="Pan B."/>
            <person name="Chen J."/>
            <person name="Bao Y."/>
            <person name="Liu F."/>
            <person name="Qi X."/>
            <person name="Gang D.R."/>
            <person name="Wen J."/>
            <person name="Li J."/>
        </authorList>
    </citation>
    <scope>NUCLEOTIDE SEQUENCE</scope>
    <source>
        <strain evidence="3">Dzin_1.0</strain>
    </source>
</reference>
<feature type="domain" description="YrdC-like" evidence="2">
    <location>
        <begin position="80"/>
        <end position="281"/>
    </location>
</feature>
<gene>
    <name evidence="3" type="ORF">J5N97_022074</name>
</gene>
<sequence length="296" mass="32769">MALEASGARTLASCHSVANLPFAGHRSPPRVPMPQLLPVFTSFLKKRNPKRLKYSTERLYKKDDRMPMLYVEIDPLGVDTWKLEPVIKLIRDGAVGVIPTDTVYSIVCDLKNHSSIERLRRIKDIRNSKPLSILCHSLQDIDTYTMGFPRGNAQGQANIFRAVKHCLPGPYTFILPASKALPKQCIRHGTTTKFVSRKNVGVRIPDDAICQAILNNLDAPLISTSVESADDQWIIDPVIIADTYGQEGIDFIVDGGTRIADPSTVVDMTRNPPTIIRQGKGPKQDWMVVDGEGSIA</sequence>
<dbReference type="NCBIfam" id="TIGR00057">
    <property type="entry name" value="L-threonylcarbamoyladenylate synthase"/>
    <property type="match status" value="1"/>
</dbReference>
<dbReference type="PANTHER" id="PTHR42828:SF3">
    <property type="entry name" value="THREONYLCARBAMOYL-AMP SYNTHASE"/>
    <property type="match status" value="1"/>
</dbReference>
<dbReference type="Pfam" id="PF01300">
    <property type="entry name" value="Sua5_yciO_yrdC"/>
    <property type="match status" value="1"/>
</dbReference>
<dbReference type="SUPFAM" id="SSF55821">
    <property type="entry name" value="YrdC/RibB"/>
    <property type="match status" value="1"/>
</dbReference>
<dbReference type="AlphaFoldDB" id="A0A9D5HAG9"/>
<dbReference type="PANTHER" id="PTHR42828">
    <property type="entry name" value="DHBP SYNTHASE RIBB-LIKE ALPHA/BETA DOMAIN-CONTAINING PROTEIN"/>
    <property type="match status" value="1"/>
</dbReference>
<dbReference type="GO" id="GO:0003725">
    <property type="term" value="F:double-stranded RNA binding"/>
    <property type="evidence" value="ECO:0007669"/>
    <property type="project" value="InterPro"/>
</dbReference>
<dbReference type="InterPro" id="IPR052532">
    <property type="entry name" value="SUA5_domain"/>
</dbReference>
<evidence type="ECO:0000313" key="3">
    <source>
        <dbReference type="EMBL" id="KAJ0969197.1"/>
    </source>
</evidence>
<dbReference type="InterPro" id="IPR017945">
    <property type="entry name" value="DHBP_synth_RibB-like_a/b_dom"/>
</dbReference>
<evidence type="ECO:0000256" key="1">
    <source>
        <dbReference type="ARBA" id="ARBA00015492"/>
    </source>
</evidence>
<protein>
    <recommendedName>
        <fullName evidence="1">Threonylcarbamoyl-AMP synthase</fullName>
    </recommendedName>
</protein>